<keyword evidence="2" id="KW-0812">Transmembrane</keyword>
<gene>
    <name evidence="3" type="ORF">DLAC_08672</name>
</gene>
<reference evidence="3 4" key="1">
    <citation type="submission" date="2015-12" db="EMBL/GenBank/DDBJ databases">
        <title>Dictyostelia acquired genes for synthesis and detection of signals that induce cell-type specialization by lateral gene transfer from prokaryotes.</title>
        <authorList>
            <person name="Gloeckner G."/>
            <person name="Schaap P."/>
        </authorList>
    </citation>
    <scope>NUCLEOTIDE SEQUENCE [LARGE SCALE GENOMIC DNA]</scope>
    <source>
        <strain evidence="3 4">TK</strain>
    </source>
</reference>
<evidence type="ECO:0000313" key="4">
    <source>
        <dbReference type="Proteomes" id="UP000076078"/>
    </source>
</evidence>
<dbReference type="Proteomes" id="UP000076078">
    <property type="component" value="Unassembled WGS sequence"/>
</dbReference>
<dbReference type="OrthoDB" id="20081at2759"/>
<name>A0A151Z816_TIELA</name>
<comment type="caution">
    <text evidence="3">The sequence shown here is derived from an EMBL/GenBank/DDBJ whole genome shotgun (WGS) entry which is preliminary data.</text>
</comment>
<feature type="transmembrane region" description="Helical" evidence="2">
    <location>
        <begin position="493"/>
        <end position="512"/>
    </location>
</feature>
<protein>
    <submittedName>
        <fullName evidence="3">Uncharacterized protein</fullName>
    </submittedName>
</protein>
<proteinExistence type="predicted"/>
<accession>A0A151Z816</accession>
<keyword evidence="2" id="KW-1133">Transmembrane helix</keyword>
<dbReference type="EMBL" id="LODT01000037">
    <property type="protein sequence ID" value="KYQ90087.1"/>
    <property type="molecule type" value="Genomic_DNA"/>
</dbReference>
<dbReference type="OMA" id="HASIFFH"/>
<dbReference type="FunCoup" id="A0A151Z816">
    <property type="interactions" value="371"/>
</dbReference>
<dbReference type="STRING" id="361077.A0A151Z816"/>
<dbReference type="AlphaFoldDB" id="A0A151Z816"/>
<evidence type="ECO:0000313" key="3">
    <source>
        <dbReference type="EMBL" id="KYQ90087.1"/>
    </source>
</evidence>
<dbReference type="InParanoid" id="A0A151Z816"/>
<evidence type="ECO:0000256" key="2">
    <source>
        <dbReference type="SAM" id="Phobius"/>
    </source>
</evidence>
<sequence>MVGAIFAQENPTCTFFTTTAAALDPTYGPATGGNAFSFNGEEVKGAPVTLANEYNFVNNAGLTTIRGNLLIVSGTMVPVGQSGYFFDVRMTFTRADRVAEPKHELQPAAYTTGGIDDRTWIFYTLNNGTFTGGDAMAGYNFQLSEMMDMKLQFGFGANGKNLNQGLSGWFSFTFNGPNGLIFTSTKYVDINVDTSCIDCPTDSYTVQTAVADANLGGQSGGQALNIQSSDLSQFGGNARWNFVDNAGLMTINQDGTAVITGTLLPVDSTNTSNTMTCTFFLLPSAANDPKRELSSSAYYSAGAIQTSLFTFYDVSTTGSSFCTYNGNNITINSAMNNFQMGVGANGKNGNFGASAWMGYTNQAAGSILDINVDLICFVTRKNNSQTPCPFMNTTSITSITTTTQNYSIPSTSTITSIPTTTTTFNNTSPPSTSTSTTSTSSTTFRNTTSTSTSTGATPTTAPPCVVVPANCRVVCDQTPAPTTTPVAGNPADMLSISTLLVGLVTLLALVFIR</sequence>
<feature type="region of interest" description="Disordered" evidence="1">
    <location>
        <begin position="417"/>
        <end position="459"/>
    </location>
</feature>
<evidence type="ECO:0000256" key="1">
    <source>
        <dbReference type="SAM" id="MobiDB-lite"/>
    </source>
</evidence>
<keyword evidence="2" id="KW-0472">Membrane</keyword>
<organism evidence="3 4">
    <name type="scientific">Tieghemostelium lacteum</name>
    <name type="common">Slime mold</name>
    <name type="synonym">Dictyostelium lacteum</name>
    <dbReference type="NCBI Taxonomy" id="361077"/>
    <lineage>
        <taxon>Eukaryota</taxon>
        <taxon>Amoebozoa</taxon>
        <taxon>Evosea</taxon>
        <taxon>Eumycetozoa</taxon>
        <taxon>Dictyostelia</taxon>
        <taxon>Dictyosteliales</taxon>
        <taxon>Raperosteliaceae</taxon>
        <taxon>Tieghemostelium</taxon>
    </lineage>
</organism>
<keyword evidence="4" id="KW-1185">Reference proteome</keyword>